<reference evidence="1 2" key="1">
    <citation type="journal article" date="2021" name="Nat. Commun.">
        <title>Genetic determinants of endophytism in the Arabidopsis root mycobiome.</title>
        <authorList>
            <person name="Mesny F."/>
            <person name="Miyauchi S."/>
            <person name="Thiergart T."/>
            <person name="Pickel B."/>
            <person name="Atanasova L."/>
            <person name="Karlsson M."/>
            <person name="Huettel B."/>
            <person name="Barry K.W."/>
            <person name="Haridas S."/>
            <person name="Chen C."/>
            <person name="Bauer D."/>
            <person name="Andreopoulos W."/>
            <person name="Pangilinan J."/>
            <person name="LaButti K."/>
            <person name="Riley R."/>
            <person name="Lipzen A."/>
            <person name="Clum A."/>
            <person name="Drula E."/>
            <person name="Henrissat B."/>
            <person name="Kohler A."/>
            <person name="Grigoriev I.V."/>
            <person name="Martin F.M."/>
            <person name="Hacquard S."/>
        </authorList>
    </citation>
    <scope>NUCLEOTIDE SEQUENCE [LARGE SCALE GENOMIC DNA]</scope>
    <source>
        <strain evidence="1 2">MPI-CAGE-CH-0241</strain>
    </source>
</reference>
<dbReference type="EMBL" id="JAGPYM010000028">
    <property type="protein sequence ID" value="KAH6879817.1"/>
    <property type="molecule type" value="Genomic_DNA"/>
</dbReference>
<protein>
    <submittedName>
        <fullName evidence="1">Uncharacterized protein</fullName>
    </submittedName>
</protein>
<dbReference type="AlphaFoldDB" id="A0A9P8VW34"/>
<keyword evidence="2" id="KW-1185">Reference proteome</keyword>
<comment type="caution">
    <text evidence="1">The sequence shown here is derived from an EMBL/GenBank/DDBJ whole genome shotgun (WGS) entry which is preliminary data.</text>
</comment>
<name>A0A9P8VW34_9HYPO</name>
<accession>A0A9P8VW34</accession>
<evidence type="ECO:0000313" key="2">
    <source>
        <dbReference type="Proteomes" id="UP000777438"/>
    </source>
</evidence>
<dbReference type="Proteomes" id="UP000777438">
    <property type="component" value="Unassembled WGS sequence"/>
</dbReference>
<proteinExistence type="predicted"/>
<gene>
    <name evidence="1" type="ORF">B0T10DRAFT_157187</name>
</gene>
<dbReference type="OrthoDB" id="5115811at2759"/>
<evidence type="ECO:0000313" key="1">
    <source>
        <dbReference type="EMBL" id="KAH6879817.1"/>
    </source>
</evidence>
<sequence length="331" mass="37550">MGNHAGPPLIIDDANTSLKKGGPRIQPAGNSALSVTFTHRLGPEFSIEVFQVEFPPNTDQSVTWIENNVDNRYVGPSYDTDETRLANIMKKYLANSVSSMGKLIHEDFCGPKLETIRNIFIEIAKHRQNETVHRASVTWLAYRLATSLPFTTHIFTDPTKTSQNQDNPAPIRINQKIRCVLLQLYYDSYQELLKQFVNPKKAKGPELWLAMFLLLSHLEDVEFDCQYRRLGASDLKASDLKESSAGVSSWIRRFLEDIDFPECCLDTSGELSQTVFSILRQGEQNESFFKGLSFESFDRGDVDSLVGMHIFKLLKQSIQSISRNPNIKSHI</sequence>
<organism evidence="1 2">
    <name type="scientific">Thelonectria olida</name>
    <dbReference type="NCBI Taxonomy" id="1576542"/>
    <lineage>
        <taxon>Eukaryota</taxon>
        <taxon>Fungi</taxon>
        <taxon>Dikarya</taxon>
        <taxon>Ascomycota</taxon>
        <taxon>Pezizomycotina</taxon>
        <taxon>Sordariomycetes</taxon>
        <taxon>Hypocreomycetidae</taxon>
        <taxon>Hypocreales</taxon>
        <taxon>Nectriaceae</taxon>
        <taxon>Thelonectria</taxon>
    </lineage>
</organism>